<dbReference type="Pfam" id="PF13720">
    <property type="entry name" value="Acetyltransf_11"/>
    <property type="match status" value="1"/>
</dbReference>
<dbReference type="AlphaFoldDB" id="A0AA42CU60"/>
<dbReference type="PANTHER" id="PTHR43480:SF1">
    <property type="entry name" value="ACYL-[ACYL-CARRIER-PROTEIN]--UDP-N-ACETYLGLUCOSAMINE O-ACYLTRANSFERASE, MITOCHONDRIAL-RELATED"/>
    <property type="match status" value="1"/>
</dbReference>
<keyword evidence="4 6" id="KW-0443">Lipid metabolism</keyword>
<comment type="pathway">
    <text evidence="6">Glycolipid biosynthesis; lipid IV(A) biosynthesis; lipid IV(A) from (3R)-3-hydroxytetradecanoyl-[acyl-carrier-protein] and UDP-N-acetyl-alpha-D-glucosamine: step 1/6.</text>
</comment>
<proteinExistence type="inferred from homology"/>
<keyword evidence="3 6" id="KW-0808">Transferase</keyword>
<dbReference type="SUPFAM" id="SSF51161">
    <property type="entry name" value="Trimeric LpxA-like enzymes"/>
    <property type="match status" value="1"/>
</dbReference>
<keyword evidence="5 6" id="KW-0012">Acyltransferase</keyword>
<sequence length="257" mass="27551">MIHSTAIIDPSAVIADDVDIGPFCVVGADVEIGSGCVIGPHSVISGPTRIGINNRIFQFTSIGEECQDKKYAGEPTRLEIGDYNTFREGVTVHRGTTQDKELTRIGSHGLFMAYAHVAHDCDIGDHVIMANQATLGGHVHIGDHVILGGLSAVHQFCHIGDHAMCGGGSIVTKDVPAYTMANGHPAHVHGLNLVGLKRRGFSRQALLSLQTAYKRTWRQGLTLEQAIDSIEQDDALTGPEIDVFIASLKASERGITR</sequence>
<feature type="domain" description="UDP N-acetylglucosamine O-acyltransferase C-terminal" evidence="7">
    <location>
        <begin position="174"/>
        <end position="255"/>
    </location>
</feature>
<dbReference type="CDD" id="cd03351">
    <property type="entry name" value="LbH_UDP-GlcNAc_AT"/>
    <property type="match status" value="1"/>
</dbReference>
<dbReference type="RefSeq" id="WP_250935328.1">
    <property type="nucleotide sequence ID" value="NZ_JAMLJK010000001.1"/>
</dbReference>
<keyword evidence="6" id="KW-0963">Cytoplasm</keyword>
<dbReference type="GO" id="GO:0009245">
    <property type="term" value="P:lipid A biosynthetic process"/>
    <property type="evidence" value="ECO:0007669"/>
    <property type="project" value="UniProtKB-UniRule"/>
</dbReference>
<evidence type="ECO:0000256" key="5">
    <source>
        <dbReference type="ARBA" id="ARBA00023315"/>
    </source>
</evidence>
<comment type="subunit">
    <text evidence="6">Homotrimer.</text>
</comment>
<name>A0AA42CU60_9GAMM</name>
<dbReference type="EMBL" id="JAPIVE010000002">
    <property type="protein sequence ID" value="MCX2524332.1"/>
    <property type="molecule type" value="Genomic_DNA"/>
</dbReference>
<comment type="subcellular location">
    <subcellularLocation>
        <location evidence="6">Cytoplasm</location>
    </subcellularLocation>
</comment>
<comment type="caution">
    <text evidence="8">The sequence shown here is derived from an EMBL/GenBank/DDBJ whole genome shotgun (WGS) entry which is preliminary data.</text>
</comment>
<evidence type="ECO:0000313" key="8">
    <source>
        <dbReference type="EMBL" id="MCX2524332.1"/>
    </source>
</evidence>
<dbReference type="PIRSF" id="PIRSF000456">
    <property type="entry name" value="UDP-GlcNAc_acltr"/>
    <property type="match status" value="1"/>
</dbReference>
<dbReference type="Gene3D" id="2.160.10.10">
    <property type="entry name" value="Hexapeptide repeat proteins"/>
    <property type="match status" value="1"/>
</dbReference>
<keyword evidence="1 6" id="KW-0444">Lipid biosynthesis</keyword>
<dbReference type="GO" id="GO:0005737">
    <property type="term" value="C:cytoplasm"/>
    <property type="evidence" value="ECO:0007669"/>
    <property type="project" value="UniProtKB-SubCell"/>
</dbReference>
<dbReference type="InterPro" id="IPR001451">
    <property type="entry name" value="Hexapep"/>
</dbReference>
<evidence type="ECO:0000256" key="1">
    <source>
        <dbReference type="ARBA" id="ARBA00022516"/>
    </source>
</evidence>
<organism evidence="8 9">
    <name type="scientific">Larsenimonas rhizosphaerae</name>
    <dbReference type="NCBI Taxonomy" id="2944682"/>
    <lineage>
        <taxon>Bacteria</taxon>
        <taxon>Pseudomonadati</taxon>
        <taxon>Pseudomonadota</taxon>
        <taxon>Gammaproteobacteria</taxon>
        <taxon>Oceanospirillales</taxon>
        <taxon>Halomonadaceae</taxon>
        <taxon>Larsenimonas</taxon>
    </lineage>
</organism>
<dbReference type="InterPro" id="IPR037157">
    <property type="entry name" value="Acetyltransf_C_sf"/>
</dbReference>
<dbReference type="GO" id="GO:0016020">
    <property type="term" value="C:membrane"/>
    <property type="evidence" value="ECO:0007669"/>
    <property type="project" value="GOC"/>
</dbReference>
<keyword evidence="9" id="KW-1185">Reference proteome</keyword>
<dbReference type="InterPro" id="IPR010137">
    <property type="entry name" value="Lipid_A_LpxA"/>
</dbReference>
<dbReference type="GO" id="GO:0008780">
    <property type="term" value="F:acyl-[acyl-carrier-protein]-UDP-N-acetylglucosamine O-acyltransferase activity"/>
    <property type="evidence" value="ECO:0007669"/>
    <property type="project" value="UniProtKB-UniRule"/>
</dbReference>
<reference evidence="8" key="1">
    <citation type="submission" date="2022-11" db="EMBL/GenBank/DDBJ databases">
        <title>Larsenimonas rhizosphaerae sp. nov., isolated from a tidal mudflat.</title>
        <authorList>
            <person name="Lee S.D."/>
            <person name="Kim I.S."/>
        </authorList>
    </citation>
    <scope>NUCLEOTIDE SEQUENCE</scope>
    <source>
        <strain evidence="8">GH2-1</strain>
    </source>
</reference>
<dbReference type="NCBIfam" id="TIGR01852">
    <property type="entry name" value="lipid_A_lpxA"/>
    <property type="match status" value="1"/>
</dbReference>
<evidence type="ECO:0000256" key="4">
    <source>
        <dbReference type="ARBA" id="ARBA00023098"/>
    </source>
</evidence>
<dbReference type="Pfam" id="PF00132">
    <property type="entry name" value="Hexapep"/>
    <property type="match status" value="1"/>
</dbReference>
<evidence type="ECO:0000259" key="7">
    <source>
        <dbReference type="Pfam" id="PF13720"/>
    </source>
</evidence>
<evidence type="ECO:0000256" key="2">
    <source>
        <dbReference type="ARBA" id="ARBA00022556"/>
    </source>
</evidence>
<dbReference type="InterPro" id="IPR029098">
    <property type="entry name" value="Acetyltransf_C"/>
</dbReference>
<dbReference type="HAMAP" id="MF_00387">
    <property type="entry name" value="LpxA"/>
    <property type="match status" value="1"/>
</dbReference>
<accession>A0AA42CU60</accession>
<dbReference type="InterPro" id="IPR011004">
    <property type="entry name" value="Trimer_LpxA-like_sf"/>
</dbReference>
<dbReference type="PANTHER" id="PTHR43480">
    <property type="entry name" value="ACYL-[ACYL-CARRIER-PROTEIN]--UDP-N-ACETYLGLUCOSAMINE O-ACYLTRANSFERASE"/>
    <property type="match status" value="1"/>
</dbReference>
<comment type="similarity">
    <text evidence="6">Belongs to the transferase hexapeptide repeat family. LpxA subfamily.</text>
</comment>
<dbReference type="Proteomes" id="UP001165678">
    <property type="component" value="Unassembled WGS sequence"/>
</dbReference>
<keyword evidence="2 6" id="KW-0441">Lipid A biosynthesis</keyword>
<evidence type="ECO:0000256" key="6">
    <source>
        <dbReference type="HAMAP-Rule" id="MF_00387"/>
    </source>
</evidence>
<keyword evidence="6" id="KW-0677">Repeat</keyword>
<comment type="function">
    <text evidence="6">Involved in the biosynthesis of lipid A, a phosphorylated glycolipid that anchors the lipopolysaccharide to the outer membrane of the cell.</text>
</comment>
<dbReference type="EC" id="2.3.1.129" evidence="6"/>
<protein>
    <recommendedName>
        <fullName evidence="6">Acyl-[acyl-carrier-protein]--UDP-N-acetylglucosamine O-acyltransferase</fullName>
        <shortName evidence="6">UDP-N-acetylglucosamine acyltransferase</shortName>
        <ecNumber evidence="6">2.3.1.129</ecNumber>
    </recommendedName>
</protein>
<dbReference type="Gene3D" id="1.20.1180.10">
    <property type="entry name" value="Udp N-acetylglucosamine O-acyltransferase, C-terminal domain"/>
    <property type="match status" value="1"/>
</dbReference>
<evidence type="ECO:0000313" key="9">
    <source>
        <dbReference type="Proteomes" id="UP001165678"/>
    </source>
</evidence>
<evidence type="ECO:0000256" key="3">
    <source>
        <dbReference type="ARBA" id="ARBA00022679"/>
    </source>
</evidence>
<gene>
    <name evidence="6 8" type="primary">lpxA</name>
    <name evidence="8" type="ORF">OQ287_08765</name>
</gene>
<dbReference type="NCBIfam" id="NF003657">
    <property type="entry name" value="PRK05289.1"/>
    <property type="match status" value="1"/>
</dbReference>
<comment type="catalytic activity">
    <reaction evidence="6">
        <text>a (3R)-hydroxyacyl-[ACP] + UDP-N-acetyl-alpha-D-glucosamine = a UDP-3-O-[(3R)-3-hydroxyacyl]-N-acetyl-alpha-D-glucosamine + holo-[ACP]</text>
        <dbReference type="Rhea" id="RHEA:67812"/>
        <dbReference type="Rhea" id="RHEA-COMP:9685"/>
        <dbReference type="Rhea" id="RHEA-COMP:9945"/>
        <dbReference type="ChEBI" id="CHEBI:57705"/>
        <dbReference type="ChEBI" id="CHEBI:64479"/>
        <dbReference type="ChEBI" id="CHEBI:78827"/>
        <dbReference type="ChEBI" id="CHEBI:173225"/>
        <dbReference type="EC" id="2.3.1.129"/>
    </reaction>
</comment>